<name>A0A929B9V0_9PSEU</name>
<proteinExistence type="predicted"/>
<evidence type="ECO:0000313" key="3">
    <source>
        <dbReference type="Proteomes" id="UP000598360"/>
    </source>
</evidence>
<dbReference type="Proteomes" id="UP000598360">
    <property type="component" value="Unassembled WGS sequence"/>
</dbReference>
<evidence type="ECO:0000256" key="1">
    <source>
        <dbReference type="SAM" id="MobiDB-lite"/>
    </source>
</evidence>
<dbReference type="EMBL" id="JADEYC010000028">
    <property type="protein sequence ID" value="MBE9375947.1"/>
    <property type="molecule type" value="Genomic_DNA"/>
</dbReference>
<protein>
    <submittedName>
        <fullName evidence="2">Uncharacterized protein</fullName>
    </submittedName>
</protein>
<dbReference type="AlphaFoldDB" id="A0A929B9V0"/>
<evidence type="ECO:0000313" key="2">
    <source>
        <dbReference type="EMBL" id="MBE9375947.1"/>
    </source>
</evidence>
<gene>
    <name evidence="2" type="ORF">IQ251_15965</name>
</gene>
<comment type="caution">
    <text evidence="2">The sequence shown here is derived from an EMBL/GenBank/DDBJ whole genome shotgun (WGS) entry which is preliminary data.</text>
</comment>
<organism evidence="2 3">
    <name type="scientific">Saccharopolyspora montiporae</name>
    <dbReference type="NCBI Taxonomy" id="2781240"/>
    <lineage>
        <taxon>Bacteria</taxon>
        <taxon>Bacillati</taxon>
        <taxon>Actinomycetota</taxon>
        <taxon>Actinomycetes</taxon>
        <taxon>Pseudonocardiales</taxon>
        <taxon>Pseudonocardiaceae</taxon>
        <taxon>Saccharopolyspora</taxon>
    </lineage>
</organism>
<sequence length="79" mass="8197">MSSPDAQDSGVPDPTVLARKDDDGQDAVDAVAAAVADLDQIEDLPVAEHVRRFEAAHTALTDALAKADNLQAGTNANRS</sequence>
<accession>A0A929B9V0</accession>
<keyword evidence="3" id="KW-1185">Reference proteome</keyword>
<reference evidence="2" key="1">
    <citation type="submission" date="2020-10" db="EMBL/GenBank/DDBJ databases">
        <title>Diversity and distribution of actinomycetes associated with coral in the coast of Hainan.</title>
        <authorList>
            <person name="Li F."/>
        </authorList>
    </citation>
    <scope>NUCLEOTIDE SEQUENCE</scope>
    <source>
        <strain evidence="2">HNM0983</strain>
    </source>
</reference>
<feature type="region of interest" description="Disordered" evidence="1">
    <location>
        <begin position="1"/>
        <end position="24"/>
    </location>
</feature>
<dbReference type="RefSeq" id="WP_193929396.1">
    <property type="nucleotide sequence ID" value="NZ_JADEYC010000028.1"/>
</dbReference>